<accession>E3MPX4</accession>
<dbReference type="InterPro" id="IPR001810">
    <property type="entry name" value="F-box_dom"/>
</dbReference>
<protein>
    <recommendedName>
        <fullName evidence="1">F-box domain-containing protein</fullName>
    </recommendedName>
</protein>
<dbReference type="Proteomes" id="UP000008281">
    <property type="component" value="Unassembled WGS sequence"/>
</dbReference>
<gene>
    <name evidence="2" type="ORF">CRE_12040</name>
</gene>
<dbReference type="EMBL" id="DS268464">
    <property type="protein sequence ID" value="EFP06720.1"/>
    <property type="molecule type" value="Genomic_DNA"/>
</dbReference>
<dbReference type="AlphaFoldDB" id="E3MPX4"/>
<proteinExistence type="predicted"/>
<dbReference type="PANTHER" id="PTHR21503:SF8">
    <property type="entry name" value="F-BOX ASSOCIATED DOMAIN-CONTAINING PROTEIN-RELATED"/>
    <property type="match status" value="1"/>
</dbReference>
<name>E3MPX4_CAERE</name>
<evidence type="ECO:0000259" key="1">
    <source>
        <dbReference type="PROSITE" id="PS50181"/>
    </source>
</evidence>
<sequence length="911" mass="105843">MSAGTHERWCTDVTRNPTISLDYSEAEENLIIDAFHRHMRDLFRFKSRVQLVLSSNYSEENLTLIEDVTDTLFMLEELSTPKLEYILDTHKNQDCILIQSELTGPQLKNDSRLWGIKTLGFHFTCTRISQVIANFQGQHLLFDHVLWTLEHWIQMIWKWKRREAYHNLKTMSASAPRDIPIVDPVDDLTEELDLKEWDGKRRPQKYIFDPKIINNPPVTIDCSNWKDIQQDESGKWASIGVSQTAIMFLPIRSYLCVLMLFVLDTQTLKAHMTWQICGSRNESDLLTSNITIQTYKQRIKLPPLAYPFPCFKMPFSLTKLPLVVQLEVLKLLELEEVFLMSLCSEKMKIVVQCLNMKPTNLMYLFWENQVVAVAKNEYEENDICHPIAHLEFVPVIPSDEMKPMKLGGNTISCRCIKKAVENRFSHSLHYLALEENNVLESLQRHIKGLFRFKPRVQLEFTSLHYMNISRNINDVTDTTFDVEELDTEQLENYLTIHPGQDSLVLGTKLTGPLLKGDSKLCSIKGLGVHGTRDRGVVDPIETHQNPRSQFSEIINNFDGEYLFFLHVVHNEKDWTQLIRRWKSKEAYQKLKHVALTTPRGVSITFEHTMQQFDFVEWDGQRRPRTVKLDPKIINLQLNSSEDIDCSEWMDIQQDGGGKWASIITSETDIRCIETSPERKSSHALHYLASEEITVLQSLQRHVKDLFRFDTRVQLVLYSLHYMNMSRIIDDVTNTTFDVEELDTEQLENYLTIHPGQDSLVLATKLTGPLLRSDSKLCSIKTLALHGLQDTDGLINLFFWVESRRNPRLQFSEVINNFGGEYLFLTDVVYDIRDLAQLIRRWKSKEAYHNLKFVSSTPPSGTSIGFEHAMQQFDFVEWDGQRRPRTFKLDPKSVGLRIRVERNAVFEMAKDG</sequence>
<reference evidence="2" key="1">
    <citation type="submission" date="2007-07" db="EMBL/GenBank/DDBJ databases">
        <title>PCAP assembly of the Caenorhabditis remanei genome.</title>
        <authorList>
            <consortium name="The Caenorhabditis remanei Sequencing Consortium"/>
            <person name="Wilson R.K."/>
        </authorList>
    </citation>
    <scope>NUCLEOTIDE SEQUENCE [LARGE SCALE GENOMIC DNA]</scope>
    <source>
        <strain evidence="2">PB4641</strain>
    </source>
</reference>
<dbReference type="PROSITE" id="PS50181">
    <property type="entry name" value="FBOX"/>
    <property type="match status" value="1"/>
</dbReference>
<evidence type="ECO:0000313" key="2">
    <source>
        <dbReference type="EMBL" id="EFP06720.1"/>
    </source>
</evidence>
<feature type="domain" description="F-box" evidence="1">
    <location>
        <begin position="314"/>
        <end position="369"/>
    </location>
</feature>
<dbReference type="PANTHER" id="PTHR21503">
    <property type="entry name" value="F-BOX-CONTAINING HYPOTHETICAL PROTEIN C.ELEGANS"/>
    <property type="match status" value="1"/>
</dbReference>
<evidence type="ECO:0000313" key="3">
    <source>
        <dbReference type="Proteomes" id="UP000008281"/>
    </source>
</evidence>
<keyword evidence="3" id="KW-1185">Reference proteome</keyword>
<dbReference type="HOGENOM" id="CLU_319165_0_0_1"/>
<dbReference type="InParanoid" id="E3MPX4"/>
<organism evidence="3">
    <name type="scientific">Caenorhabditis remanei</name>
    <name type="common">Caenorhabditis vulgaris</name>
    <dbReference type="NCBI Taxonomy" id="31234"/>
    <lineage>
        <taxon>Eukaryota</taxon>
        <taxon>Metazoa</taxon>
        <taxon>Ecdysozoa</taxon>
        <taxon>Nematoda</taxon>
        <taxon>Chromadorea</taxon>
        <taxon>Rhabditida</taxon>
        <taxon>Rhabditina</taxon>
        <taxon>Rhabditomorpha</taxon>
        <taxon>Rhabditoidea</taxon>
        <taxon>Rhabditidae</taxon>
        <taxon>Peloderinae</taxon>
        <taxon>Caenorhabditis</taxon>
    </lineage>
</organism>